<dbReference type="GO" id="GO:0006281">
    <property type="term" value="P:DNA repair"/>
    <property type="evidence" value="ECO:0007669"/>
    <property type="project" value="UniProtKB-KW"/>
</dbReference>
<evidence type="ECO:0000256" key="1">
    <source>
        <dbReference type="ARBA" id="ARBA00004123"/>
    </source>
</evidence>
<keyword evidence="7" id="KW-0479">Metal-binding</keyword>
<feature type="compositionally biased region" description="Low complexity" evidence="13">
    <location>
        <begin position="263"/>
        <end position="277"/>
    </location>
</feature>
<dbReference type="Gene3D" id="1.10.150.20">
    <property type="entry name" value="5' to 3' exonuclease, C-terminal subdomain"/>
    <property type="match status" value="1"/>
</dbReference>
<dbReference type="PANTHER" id="PTHR45990:SF1">
    <property type="entry name" value="DNA REPAIR PROTEIN REV1"/>
    <property type="match status" value="1"/>
</dbReference>
<dbReference type="SUPFAM" id="SSF52113">
    <property type="entry name" value="BRCT domain"/>
    <property type="match status" value="1"/>
</dbReference>
<dbReference type="GO" id="GO:0003887">
    <property type="term" value="F:DNA-directed DNA polymerase activity"/>
    <property type="evidence" value="ECO:0007669"/>
    <property type="project" value="InterPro"/>
</dbReference>
<evidence type="ECO:0000256" key="8">
    <source>
        <dbReference type="ARBA" id="ARBA00022763"/>
    </source>
</evidence>
<dbReference type="InterPro" id="IPR001126">
    <property type="entry name" value="UmuC"/>
</dbReference>
<dbReference type="InterPro" id="IPR017961">
    <property type="entry name" value="DNA_pol_Y-fam_little_finger"/>
</dbReference>
<comment type="subcellular location">
    <subcellularLocation>
        <location evidence="1">Nucleus</location>
    </subcellularLocation>
</comment>
<keyword evidence="8" id="KW-0227">DNA damage</keyword>
<evidence type="ECO:0000259" key="14">
    <source>
        <dbReference type="PROSITE" id="PS50172"/>
    </source>
</evidence>
<dbReference type="SUPFAM" id="SSF56672">
    <property type="entry name" value="DNA/RNA polymerases"/>
    <property type="match status" value="1"/>
</dbReference>
<protein>
    <recommendedName>
        <fullName evidence="3">DNA repair protein REV1</fullName>
    </recommendedName>
</protein>
<keyword evidence="4" id="KW-0237">DNA synthesis</keyword>
<evidence type="ECO:0000259" key="15">
    <source>
        <dbReference type="PROSITE" id="PS50173"/>
    </source>
</evidence>
<keyword evidence="5" id="KW-0808">Transferase</keyword>
<dbReference type="PANTHER" id="PTHR45990">
    <property type="entry name" value="DNA REPAIR PROTEIN REV1"/>
    <property type="match status" value="1"/>
</dbReference>
<dbReference type="Pfam" id="PF21999">
    <property type="entry name" value="IMS_HHH_1"/>
    <property type="match status" value="1"/>
</dbReference>
<keyword evidence="6" id="KW-0548">Nucleotidyltransferase</keyword>
<dbReference type="InterPro" id="IPR043502">
    <property type="entry name" value="DNA/RNA_pol_sf"/>
</dbReference>
<dbReference type="Gene3D" id="3.30.70.270">
    <property type="match status" value="1"/>
</dbReference>
<evidence type="ECO:0000256" key="13">
    <source>
        <dbReference type="SAM" id="MobiDB-lite"/>
    </source>
</evidence>
<dbReference type="GO" id="GO:0070987">
    <property type="term" value="P:error-free translesion synthesis"/>
    <property type="evidence" value="ECO:0007669"/>
    <property type="project" value="TreeGrafter"/>
</dbReference>
<dbReference type="Gene3D" id="3.30.1490.100">
    <property type="entry name" value="DNA polymerase, Y-family, little finger domain"/>
    <property type="match status" value="1"/>
</dbReference>
<dbReference type="Gene3D" id="3.40.1170.60">
    <property type="match status" value="1"/>
</dbReference>
<dbReference type="SUPFAM" id="SSF100879">
    <property type="entry name" value="Lesion bypass DNA polymerase (Y-family), little finger domain"/>
    <property type="match status" value="1"/>
</dbReference>
<feature type="domain" description="BRCT" evidence="14">
    <location>
        <begin position="170"/>
        <end position="212"/>
    </location>
</feature>
<evidence type="ECO:0000256" key="11">
    <source>
        <dbReference type="ARBA" id="ARBA00023204"/>
    </source>
</evidence>
<organism evidence="16 17">
    <name type="scientific">Puccinia sorghi</name>
    <dbReference type="NCBI Taxonomy" id="27349"/>
    <lineage>
        <taxon>Eukaryota</taxon>
        <taxon>Fungi</taxon>
        <taxon>Dikarya</taxon>
        <taxon>Basidiomycota</taxon>
        <taxon>Pucciniomycotina</taxon>
        <taxon>Pucciniomycetes</taxon>
        <taxon>Pucciniales</taxon>
        <taxon>Pucciniaceae</taxon>
        <taxon>Puccinia</taxon>
    </lineage>
</organism>
<dbReference type="Pfam" id="PF00817">
    <property type="entry name" value="IMS"/>
    <property type="match status" value="1"/>
</dbReference>
<dbReference type="FunFam" id="3.30.1490.100:FF:000001">
    <property type="entry name" value="DNA repair protein REV1"/>
    <property type="match status" value="1"/>
</dbReference>
<evidence type="ECO:0000313" key="16">
    <source>
        <dbReference type="EMBL" id="KNZ57145.1"/>
    </source>
</evidence>
<evidence type="ECO:0000256" key="3">
    <source>
        <dbReference type="ARBA" id="ARBA00020399"/>
    </source>
</evidence>
<evidence type="ECO:0000256" key="4">
    <source>
        <dbReference type="ARBA" id="ARBA00022634"/>
    </source>
</evidence>
<feature type="compositionally biased region" description="Pro residues" evidence="13">
    <location>
        <begin position="324"/>
        <end position="334"/>
    </location>
</feature>
<dbReference type="PROSITE" id="PS50172">
    <property type="entry name" value="BRCT"/>
    <property type="match status" value="1"/>
</dbReference>
<keyword evidence="17" id="KW-1185">Reference proteome</keyword>
<proteinExistence type="inferred from homology"/>
<dbReference type="Gene3D" id="3.40.50.10190">
    <property type="entry name" value="BRCT domain"/>
    <property type="match status" value="1"/>
</dbReference>
<feature type="compositionally biased region" description="Basic and acidic residues" evidence="13">
    <location>
        <begin position="910"/>
        <end position="919"/>
    </location>
</feature>
<dbReference type="OrthoDB" id="2505578at2759"/>
<feature type="domain" description="UmuC" evidence="15">
    <location>
        <begin position="421"/>
        <end position="620"/>
    </location>
</feature>
<reference evidence="16 17" key="1">
    <citation type="submission" date="2015-08" db="EMBL/GenBank/DDBJ databases">
        <title>Next Generation Sequencing and Analysis of the Genome of Puccinia sorghi L Schw, the Causal Agent of Maize Common Rust.</title>
        <authorList>
            <person name="Rochi L."/>
            <person name="Burguener G."/>
            <person name="Darino M."/>
            <person name="Turjanski A."/>
            <person name="Kreff E."/>
            <person name="Dieguez M.J."/>
            <person name="Sacco F."/>
        </authorList>
    </citation>
    <scope>NUCLEOTIDE SEQUENCE [LARGE SCALE GENOMIC DNA]</scope>
    <source>
        <strain evidence="16 17">RO10H11247</strain>
    </source>
</reference>
<evidence type="ECO:0000256" key="5">
    <source>
        <dbReference type="ARBA" id="ARBA00022679"/>
    </source>
</evidence>
<comment type="similarity">
    <text evidence="2">Belongs to the DNA polymerase type-Y family.</text>
</comment>
<evidence type="ECO:0000256" key="6">
    <source>
        <dbReference type="ARBA" id="ARBA00022695"/>
    </source>
</evidence>
<name>A0A0L6VAJ3_9BASI</name>
<dbReference type="EMBL" id="LAVV01007092">
    <property type="protein sequence ID" value="KNZ57145.1"/>
    <property type="molecule type" value="Genomic_DNA"/>
</dbReference>
<keyword evidence="9" id="KW-0460">Magnesium</keyword>
<sequence>MVVDTKSLKRGSEDDLIVSDDEFDSLLATIPLPGFPSPHLGSSGNQPNKRKAADTINQTDQAYEPIQFGEISKYMTNKRKKLKLQESALRETEPENSTRPQIFSGLVIHVRQRPYQSTAVRNPQSDYITRWDVHGISRSQVGHHGEHHHHLEQFTSIRISSYHLLFFSQHIIASSLTPKKREELRAYKVVKPEWIVRCVSAGRLLNWSDFRLMSGIAFIKPNIAEGEATGGQAIAQRNLFDLAKAKHLSPNINPQKELPHCHPSSLSRNSSSPKRTSAPNASSIQSNLKSKPAQSPIKNTTKPPNIHKLTSISSIASSRSTNSPPRPTDQPSPDYPETQVQLDPGVFENEVEAPNLGRMSCSDPNFIKTYFQQSRLHHLSTWKAELLQRVSILSQNKQSSLKNSSVSDKKLKGDASDRRVIMHVDFDCFFISAGLISRPELRGKPLVVCHAKVSDSAKQNGSTSEIASCSYEARAFGVRNGQTLGKAKELCPEIQTIAYDFKLYEELSFKFYNILMSYADELQAVSVDECLIDVSGRFANQFYNGGFNSFKSSALNLAEEIRTSVRNATRCEVSIGISYNVLLAKLATKKAKPCGSFFLDTDRAQLTLKDLSIDDLPGFGWAQKNEVDQKLSVDNVGELQSVPLSRLVDVLGPSRGKTLHQYAHGIDERTLKSSNHERKSVSAVVNYGIRFKTTDQGGDDDVLVFLQQLGQEVSRRLNEVGVSGRQLTLKIMRRAPNAPVETRKYMGHGICDEFSKTAKLSGLGGVGINDGTTIGNEAWKLLQSMTIPPEDLRGIGIQINRLEKLSKNFPHADKPQVQSTLMFKTTKAIEPSARRQAPRCNNKELPATPSNVVDCTPTAPASKKILKTPGELSSTPFAVPPASQLDLGVVDALPTPLKLHIMKSVSTHQKPPDKSKEPNPPDPQETIDLITPEYKQKENPNPFDLPSVSQIDWKMLAELPSSVRRPIEAIYAQRKSSRHLPPPTPPNFTRGHKIARPKVTRRIAGSRHKKDRLAGLQLAFQDQRASRPKSKINHRVAAIGPSQKLINKKTFKLITSHGDPGQTGAEEEPSEILPTPNKISDEQLEALEIDARFFRELQGNSTRGFQLDLIWNQFQLHSSRFKQVTQKNDRWIKWRKGFDRPAKVLQISLPEPPCIAGRGKKRLSKLEDVSELIEQWMLASSSSLPAGNMPLEGNTTVGLVEIDERDLAIIEKFLLDLVDPPRNPKHALSIQQSLGQDFEKLTKIMLWWEDLILKLFSPHPHLSTLLYWKNLLDNLKRKINLIACRDFGAPIYDV</sequence>
<dbReference type="GO" id="GO:0005634">
    <property type="term" value="C:nucleus"/>
    <property type="evidence" value="ECO:0007669"/>
    <property type="project" value="UniProtKB-SubCell"/>
</dbReference>
<evidence type="ECO:0000256" key="9">
    <source>
        <dbReference type="ARBA" id="ARBA00022842"/>
    </source>
</evidence>
<dbReference type="PROSITE" id="PS50173">
    <property type="entry name" value="UMUC"/>
    <property type="match status" value="1"/>
</dbReference>
<dbReference type="GO" id="GO:0042276">
    <property type="term" value="P:error-prone translesion synthesis"/>
    <property type="evidence" value="ECO:0007669"/>
    <property type="project" value="TreeGrafter"/>
</dbReference>
<dbReference type="InterPro" id="IPR043128">
    <property type="entry name" value="Rev_trsase/Diguanyl_cyclase"/>
</dbReference>
<dbReference type="GO" id="GO:0046872">
    <property type="term" value="F:metal ion binding"/>
    <property type="evidence" value="ECO:0007669"/>
    <property type="project" value="UniProtKB-KW"/>
</dbReference>
<dbReference type="GO" id="GO:0017125">
    <property type="term" value="F:deoxycytidyl transferase activity"/>
    <property type="evidence" value="ECO:0007669"/>
    <property type="project" value="TreeGrafter"/>
</dbReference>
<feature type="region of interest" description="Disordered" evidence="13">
    <location>
        <begin position="1055"/>
        <end position="1076"/>
    </location>
</feature>
<keyword evidence="10" id="KW-0238">DNA-binding</keyword>
<keyword evidence="11" id="KW-0234">DNA repair</keyword>
<feature type="compositionally biased region" description="Low complexity" evidence="13">
    <location>
        <begin position="310"/>
        <end position="323"/>
    </location>
</feature>
<comment type="caution">
    <text evidence="16">The sequence shown here is derived from an EMBL/GenBank/DDBJ whole genome shotgun (WGS) entry which is preliminary data.</text>
</comment>
<accession>A0A0L6VAJ3</accession>
<feature type="region of interest" description="Disordered" evidence="13">
    <location>
        <begin position="34"/>
        <end position="53"/>
    </location>
</feature>
<evidence type="ECO:0000256" key="2">
    <source>
        <dbReference type="ARBA" id="ARBA00010945"/>
    </source>
</evidence>
<dbReference type="GO" id="GO:0003684">
    <property type="term" value="F:damaged DNA binding"/>
    <property type="evidence" value="ECO:0007669"/>
    <property type="project" value="InterPro"/>
</dbReference>
<dbReference type="STRING" id="27349.A0A0L6VAJ3"/>
<keyword evidence="12" id="KW-0539">Nucleus</keyword>
<dbReference type="Pfam" id="PF11799">
    <property type="entry name" value="IMS_C"/>
    <property type="match status" value="1"/>
</dbReference>
<evidence type="ECO:0000313" key="17">
    <source>
        <dbReference type="Proteomes" id="UP000037035"/>
    </source>
</evidence>
<dbReference type="InterPro" id="IPR053848">
    <property type="entry name" value="IMS_HHH_1"/>
</dbReference>
<feature type="region of interest" description="Disordered" evidence="13">
    <location>
        <begin position="251"/>
        <end position="340"/>
    </location>
</feature>
<evidence type="ECO:0000256" key="12">
    <source>
        <dbReference type="ARBA" id="ARBA00023242"/>
    </source>
</evidence>
<dbReference type="Gene3D" id="6.10.250.1490">
    <property type="match status" value="1"/>
</dbReference>
<dbReference type="InterPro" id="IPR036420">
    <property type="entry name" value="BRCT_dom_sf"/>
</dbReference>
<feature type="region of interest" description="Disordered" evidence="13">
    <location>
        <begin position="905"/>
        <end position="927"/>
    </location>
</feature>
<dbReference type="CDD" id="cd01701">
    <property type="entry name" value="PolY_Rev1"/>
    <property type="match status" value="1"/>
</dbReference>
<dbReference type="VEuPathDB" id="FungiDB:VP01_222g4"/>
<gene>
    <name evidence="16" type="ORF">VP01_222g4</name>
</gene>
<dbReference type="InterPro" id="IPR036775">
    <property type="entry name" value="DNA_pol_Y-fam_lit_finger_sf"/>
</dbReference>
<evidence type="ECO:0000256" key="7">
    <source>
        <dbReference type="ARBA" id="ARBA00022723"/>
    </source>
</evidence>
<feature type="compositionally biased region" description="Polar residues" evidence="13">
    <location>
        <begin position="278"/>
        <end position="303"/>
    </location>
</feature>
<dbReference type="InterPro" id="IPR001357">
    <property type="entry name" value="BRCT_dom"/>
</dbReference>
<dbReference type="Proteomes" id="UP000037035">
    <property type="component" value="Unassembled WGS sequence"/>
</dbReference>
<evidence type="ECO:0000256" key="10">
    <source>
        <dbReference type="ARBA" id="ARBA00023125"/>
    </source>
</evidence>